<accession>H1W3K1</accession>
<sequence length="201" mass="22654">MDGRKRPEGFNESYVSDGMYVYNVTSLVRYNKLDPWLDVLKLKAGSVLSADVPEEYKVKKWLWNTNRHRIIGLYRSPKHSLSSAEIPFAWKTSPRRMPSMTPKLVPGSDPSEDATKKTWAQVVLHPPMGVPAPPTTPFTVRPLYPLRKKQKRRKEYTPGPPNPGLSLPRPFGSVPGSPMDVSQSIAMTALEEMGGRDVSWH</sequence>
<reference evidence="3" key="1">
    <citation type="journal article" date="2012" name="Nat. Genet.">
        <title>Lifestyle transitions in plant pathogenic Colletotrichum fungi deciphered by genome and transcriptome analyses.</title>
        <authorList>
            <person name="O'Connell R.J."/>
            <person name="Thon M.R."/>
            <person name="Hacquard S."/>
            <person name="Amyotte S.G."/>
            <person name="Kleemann J."/>
            <person name="Torres M.F."/>
            <person name="Damm U."/>
            <person name="Buiate E.A."/>
            <person name="Epstein L."/>
            <person name="Alkan N."/>
            <person name="Altmueller J."/>
            <person name="Alvarado-Balderrama L."/>
            <person name="Bauser C.A."/>
            <person name="Becker C."/>
            <person name="Birren B.W."/>
            <person name="Chen Z."/>
            <person name="Choi J."/>
            <person name="Crouch J.A."/>
            <person name="Duvick J.P."/>
            <person name="Farman M.A."/>
            <person name="Gan P."/>
            <person name="Heiman D."/>
            <person name="Henrissat B."/>
            <person name="Howard R.J."/>
            <person name="Kabbage M."/>
            <person name="Koch C."/>
            <person name="Kracher B."/>
            <person name="Kubo Y."/>
            <person name="Law A.D."/>
            <person name="Lebrun M.-H."/>
            <person name="Lee Y.-H."/>
            <person name="Miyara I."/>
            <person name="Moore N."/>
            <person name="Neumann U."/>
            <person name="Nordstroem K."/>
            <person name="Panaccione D.G."/>
            <person name="Panstruga R."/>
            <person name="Place M."/>
            <person name="Proctor R.H."/>
            <person name="Prusky D."/>
            <person name="Rech G."/>
            <person name="Reinhardt R."/>
            <person name="Rollins J.A."/>
            <person name="Rounsley S."/>
            <person name="Schardl C.L."/>
            <person name="Schwartz D.C."/>
            <person name="Shenoy N."/>
            <person name="Shirasu K."/>
            <person name="Sikhakolli U.R."/>
            <person name="Stueber K."/>
            <person name="Sukno S.A."/>
            <person name="Sweigard J.A."/>
            <person name="Takano Y."/>
            <person name="Takahara H."/>
            <person name="Trail F."/>
            <person name="van der Does H.C."/>
            <person name="Voll L.M."/>
            <person name="Will I."/>
            <person name="Young S."/>
            <person name="Zeng Q."/>
            <person name="Zhang J."/>
            <person name="Zhou S."/>
            <person name="Dickman M.B."/>
            <person name="Schulze-Lefert P."/>
            <person name="Ver Loren van Themaat E."/>
            <person name="Ma L.-J."/>
            <person name="Vaillancourt L.J."/>
        </authorList>
    </citation>
    <scope>NUCLEOTIDE SEQUENCE [LARGE SCALE GENOMIC DNA]</scope>
    <source>
        <strain evidence="3">IMI 349063</strain>
    </source>
</reference>
<gene>
    <name evidence="2" type="ORF">CH063_15602</name>
</gene>
<evidence type="ECO:0000256" key="1">
    <source>
        <dbReference type="SAM" id="MobiDB-lite"/>
    </source>
</evidence>
<dbReference type="STRING" id="759273.H1W3K1"/>
<evidence type="ECO:0000313" key="3">
    <source>
        <dbReference type="Proteomes" id="UP000007174"/>
    </source>
</evidence>
<dbReference type="AlphaFoldDB" id="H1W3K1"/>
<dbReference type="Proteomes" id="UP000007174">
    <property type="component" value="Unassembled WGS sequence"/>
</dbReference>
<organism evidence="2 3">
    <name type="scientific">Colletotrichum higginsianum (strain IMI 349063)</name>
    <name type="common">Crucifer anthracnose fungus</name>
    <dbReference type="NCBI Taxonomy" id="759273"/>
    <lineage>
        <taxon>Eukaryota</taxon>
        <taxon>Fungi</taxon>
        <taxon>Dikarya</taxon>
        <taxon>Ascomycota</taxon>
        <taxon>Pezizomycotina</taxon>
        <taxon>Sordariomycetes</taxon>
        <taxon>Hypocreomycetidae</taxon>
        <taxon>Glomerellales</taxon>
        <taxon>Glomerellaceae</taxon>
        <taxon>Colletotrichum</taxon>
        <taxon>Colletotrichum destructivum species complex</taxon>
    </lineage>
</organism>
<proteinExistence type="predicted"/>
<dbReference type="VEuPathDB" id="FungiDB:CH63R_05086"/>
<evidence type="ECO:0000313" key="2">
    <source>
        <dbReference type="EMBL" id="CCF47064.1"/>
    </source>
</evidence>
<feature type="region of interest" description="Disordered" evidence="1">
    <location>
        <begin position="126"/>
        <end position="180"/>
    </location>
</feature>
<protein>
    <submittedName>
        <fullName evidence="2">Uncharacterized protein</fullName>
    </submittedName>
</protein>
<dbReference type="HOGENOM" id="CLU_1360316_0_0_1"/>
<dbReference type="EMBL" id="CACQ02009327">
    <property type="protein sequence ID" value="CCF47064.1"/>
    <property type="molecule type" value="Genomic_DNA"/>
</dbReference>
<name>H1W3K1_COLHI</name>